<sequence>MYKLRMSKHVLKMRTFLVVLLFGSYYVHGQYDCNVCQNSPYGQRTLKSPSKIFVMENGQSWKCGQLQEFVQDVRPSASREEALFCRDYQVIAEIYGCSCNGPAVDSLLNGPFKDVNPPCQLCARGDFNYVPSYMVDEAIQIPGWGVVNCGGLFNAALTGNIFNSDNCAEVTPYFSAGCCSFPNSSKIGLNNNNFGPAPSPSTTSVSGTCAHKACSSNEDCCSGYTCRASISGRVCSKQVFDRDRISSGAGAVRGGHRQLRRGAQEASWLEASSH</sequence>
<keyword evidence="3" id="KW-1185">Reference proteome</keyword>
<dbReference type="AlphaFoldDB" id="A0A9K3M2P4"/>
<feature type="signal peptide" evidence="1">
    <location>
        <begin position="1"/>
        <end position="29"/>
    </location>
</feature>
<proteinExistence type="predicted"/>
<gene>
    <name evidence="2" type="ORF">IV203_018368</name>
</gene>
<reference evidence="2" key="1">
    <citation type="journal article" date="2021" name="Sci. Rep.">
        <title>Diploid genomic architecture of Nitzschia inconspicua, an elite biomass production diatom.</title>
        <authorList>
            <person name="Oliver A."/>
            <person name="Podell S."/>
            <person name="Pinowska A."/>
            <person name="Traller J.C."/>
            <person name="Smith S.R."/>
            <person name="McClure R."/>
            <person name="Beliaev A."/>
            <person name="Bohutskyi P."/>
            <person name="Hill E.A."/>
            <person name="Rabines A."/>
            <person name="Zheng H."/>
            <person name="Allen L.Z."/>
            <person name="Kuo A."/>
            <person name="Grigoriev I.V."/>
            <person name="Allen A.E."/>
            <person name="Hazlebeck D."/>
            <person name="Allen E.E."/>
        </authorList>
    </citation>
    <scope>NUCLEOTIDE SEQUENCE</scope>
    <source>
        <strain evidence="2">Hildebrandi</strain>
    </source>
</reference>
<protein>
    <submittedName>
        <fullName evidence="2">Uncharacterized protein</fullName>
    </submittedName>
</protein>
<comment type="caution">
    <text evidence="2">The sequence shown here is derived from an EMBL/GenBank/DDBJ whole genome shotgun (WGS) entry which is preliminary data.</text>
</comment>
<name>A0A9K3M2P4_9STRA</name>
<accession>A0A9K3M2P4</accession>
<evidence type="ECO:0000313" key="3">
    <source>
        <dbReference type="Proteomes" id="UP000693970"/>
    </source>
</evidence>
<evidence type="ECO:0000313" key="2">
    <source>
        <dbReference type="EMBL" id="KAG7372225.1"/>
    </source>
</evidence>
<organism evidence="2 3">
    <name type="scientific">Nitzschia inconspicua</name>
    <dbReference type="NCBI Taxonomy" id="303405"/>
    <lineage>
        <taxon>Eukaryota</taxon>
        <taxon>Sar</taxon>
        <taxon>Stramenopiles</taxon>
        <taxon>Ochrophyta</taxon>
        <taxon>Bacillariophyta</taxon>
        <taxon>Bacillariophyceae</taxon>
        <taxon>Bacillariophycidae</taxon>
        <taxon>Bacillariales</taxon>
        <taxon>Bacillariaceae</taxon>
        <taxon>Nitzschia</taxon>
    </lineage>
</organism>
<evidence type="ECO:0000256" key="1">
    <source>
        <dbReference type="SAM" id="SignalP"/>
    </source>
</evidence>
<reference evidence="2" key="2">
    <citation type="submission" date="2021-04" db="EMBL/GenBank/DDBJ databases">
        <authorList>
            <person name="Podell S."/>
        </authorList>
    </citation>
    <scope>NUCLEOTIDE SEQUENCE</scope>
    <source>
        <strain evidence="2">Hildebrandi</strain>
    </source>
</reference>
<dbReference type="EMBL" id="JAGRRH010000003">
    <property type="protein sequence ID" value="KAG7372225.1"/>
    <property type="molecule type" value="Genomic_DNA"/>
</dbReference>
<feature type="chain" id="PRO_5039955551" evidence="1">
    <location>
        <begin position="30"/>
        <end position="274"/>
    </location>
</feature>
<keyword evidence="1" id="KW-0732">Signal</keyword>
<dbReference type="Proteomes" id="UP000693970">
    <property type="component" value="Unassembled WGS sequence"/>
</dbReference>